<organism evidence="3">
    <name type="scientific">Myoviridae sp. ctIty1</name>
    <dbReference type="NCBI Taxonomy" id="2827673"/>
    <lineage>
        <taxon>Viruses</taxon>
        <taxon>Duplodnaviria</taxon>
        <taxon>Heunggongvirae</taxon>
        <taxon>Uroviricota</taxon>
        <taxon>Caudoviricetes</taxon>
    </lineage>
</organism>
<evidence type="ECO:0000256" key="2">
    <source>
        <dbReference type="SAM" id="MobiDB-lite"/>
    </source>
</evidence>
<protein>
    <submittedName>
        <fullName evidence="3">Outer capsid protein sigma-1 attachment protein</fullName>
    </submittedName>
</protein>
<evidence type="ECO:0000313" key="3">
    <source>
        <dbReference type="EMBL" id="DAF62337.1"/>
    </source>
</evidence>
<proteinExistence type="predicted"/>
<sequence length="180" mass="20662">MLGLTTVAKYKSLEKRCKELENLNSSLLEDKARKTNRIAKLEKDKRDLIEENSGIKIRLQELNEFNLKLQETLTEVSNKAQELQTQVEELESGLQRQINEYGKATRNIAELSLKVENQSKEIQELKDQLESTKSIDTDKKVEQTKTPVIKRKQSTSKAKKVVKGKTTTTKKKATSRTKKQ</sequence>
<name>A0A8S5TGG0_9CAUD</name>
<reference evidence="3" key="1">
    <citation type="journal article" date="2021" name="Proc. Natl. Acad. Sci. U.S.A.">
        <title>A Catalog of Tens of Thousands of Viruses from Human Metagenomes Reveals Hidden Associations with Chronic Diseases.</title>
        <authorList>
            <person name="Tisza M.J."/>
            <person name="Buck C.B."/>
        </authorList>
    </citation>
    <scope>NUCLEOTIDE SEQUENCE</scope>
    <source>
        <strain evidence="3">CtIty1</strain>
    </source>
</reference>
<keyword evidence="1" id="KW-0175">Coiled coil</keyword>
<feature type="region of interest" description="Disordered" evidence="2">
    <location>
        <begin position="141"/>
        <end position="180"/>
    </location>
</feature>
<evidence type="ECO:0000256" key="1">
    <source>
        <dbReference type="SAM" id="Coils"/>
    </source>
</evidence>
<accession>A0A8S5TGG0</accession>
<feature type="compositionally biased region" description="Basic residues" evidence="2">
    <location>
        <begin position="148"/>
        <end position="180"/>
    </location>
</feature>
<feature type="coiled-coil region" evidence="1">
    <location>
        <begin position="10"/>
        <end position="135"/>
    </location>
</feature>
<dbReference type="EMBL" id="BK032823">
    <property type="protein sequence ID" value="DAF62337.1"/>
    <property type="molecule type" value="Genomic_DNA"/>
</dbReference>